<dbReference type="EMBL" id="AAYH02000041">
    <property type="protein sequence ID" value="EDO54723.1"/>
    <property type="molecule type" value="Genomic_DNA"/>
</dbReference>
<dbReference type="AlphaFoldDB" id="A0ABC9ND88"/>
<dbReference type="Proteomes" id="UP000004110">
    <property type="component" value="Unassembled WGS sequence"/>
</dbReference>
<accession>A0ABC9ND88</accession>
<keyword evidence="2" id="KW-1185">Reference proteome</keyword>
<reference evidence="1" key="1">
    <citation type="submission" date="2007-06" db="EMBL/GenBank/DDBJ databases">
        <authorList>
            <person name="Fulton L."/>
            <person name="Clifton S."/>
            <person name="Fulton B."/>
            <person name="Xu J."/>
            <person name="Minx P."/>
            <person name="Pepin K.H."/>
            <person name="Johnson M."/>
            <person name="Thiruvilangam P."/>
            <person name="Bhonagiri V."/>
            <person name="Nash W.E."/>
            <person name="Mardis E.R."/>
            <person name="Wilson R.K."/>
        </authorList>
    </citation>
    <scope>NUCLEOTIDE SEQUENCE [LARGE SCALE GENOMIC DNA]</scope>
    <source>
        <strain evidence="1">ATCC 8492</strain>
    </source>
</reference>
<proteinExistence type="predicted"/>
<protein>
    <submittedName>
        <fullName evidence="1">Uncharacterized protein</fullName>
    </submittedName>
</protein>
<sequence length="38" mass="4367">MYNERSTICPATVRKCIKKNSCLEKPSPSNCFQFLDTL</sequence>
<organism evidence="1 2">
    <name type="scientific">Bacteroides uniformis (strain ATCC 8492 / DSM 6597 / CCUG 4942 / CIP 103695 / JCM 5828 / KCTC 5204 / NCTC 13054 / VPI 0061)</name>
    <dbReference type="NCBI Taxonomy" id="411479"/>
    <lineage>
        <taxon>Bacteria</taxon>
        <taxon>Pseudomonadati</taxon>
        <taxon>Bacteroidota</taxon>
        <taxon>Bacteroidia</taxon>
        <taxon>Bacteroidales</taxon>
        <taxon>Bacteroidaceae</taxon>
        <taxon>Bacteroides</taxon>
    </lineage>
</organism>
<gene>
    <name evidence="1" type="ORF">BACUNI_01707</name>
</gene>
<reference evidence="1" key="2">
    <citation type="submission" date="2013-11" db="EMBL/GenBank/DDBJ databases">
        <title>Draft genome sequence of Bacteroides uniformis (ATCC 8492).</title>
        <authorList>
            <person name="Sudarsanam P."/>
            <person name="Ley R."/>
            <person name="Guruge J."/>
            <person name="Turnbaugh P.J."/>
            <person name="Mahowald M."/>
            <person name="Liep D."/>
            <person name="Gordon J."/>
        </authorList>
    </citation>
    <scope>NUCLEOTIDE SEQUENCE</scope>
    <source>
        <strain evidence="1">ATCC 8492</strain>
    </source>
</reference>
<name>A0ABC9ND88_BACUC</name>
<evidence type="ECO:0000313" key="1">
    <source>
        <dbReference type="EMBL" id="EDO54723.1"/>
    </source>
</evidence>
<comment type="caution">
    <text evidence="1">The sequence shown here is derived from an EMBL/GenBank/DDBJ whole genome shotgun (WGS) entry which is preliminary data.</text>
</comment>
<evidence type="ECO:0000313" key="2">
    <source>
        <dbReference type="Proteomes" id="UP000004110"/>
    </source>
</evidence>